<reference evidence="1 2" key="1">
    <citation type="submission" date="2019-08" db="EMBL/GenBank/DDBJ databases">
        <title>Flavobacterium alkalisoli sp. nov., isolated from rhizosphere soil of Suaeda salsa.</title>
        <authorList>
            <person name="Sun J.-Q."/>
            <person name="Xu L."/>
        </authorList>
    </citation>
    <scope>NUCLEOTIDE SEQUENCE [LARGE SCALE GENOMIC DNA]</scope>
    <source>
        <strain evidence="1 2">XS-5</strain>
    </source>
</reference>
<organism evidence="1 2">
    <name type="scientific">Flavobacterium alkalisoli</name>
    <dbReference type="NCBI Taxonomy" id="2602769"/>
    <lineage>
        <taxon>Bacteria</taxon>
        <taxon>Pseudomonadati</taxon>
        <taxon>Bacteroidota</taxon>
        <taxon>Flavobacteriia</taxon>
        <taxon>Flavobacteriales</taxon>
        <taxon>Flavobacteriaceae</taxon>
        <taxon>Flavobacterium</taxon>
    </lineage>
</organism>
<sequence length="79" mass="9346">MDAKEFHKYAKWCNDNFVFIYPVPLTAVNSGNYKIEVCNRGKVKKGDGVYRDKPIKDEVSVWDKIRQLYQEIYNRNNPS</sequence>
<dbReference type="RefSeq" id="WP_147583165.1">
    <property type="nucleotide sequence ID" value="NZ_CP042831.1"/>
</dbReference>
<accession>A0A5B9FY21</accession>
<evidence type="ECO:0000313" key="1">
    <source>
        <dbReference type="EMBL" id="QEE49657.1"/>
    </source>
</evidence>
<dbReference type="EMBL" id="CP042831">
    <property type="protein sequence ID" value="QEE49657.1"/>
    <property type="molecule type" value="Genomic_DNA"/>
</dbReference>
<gene>
    <name evidence="1" type="ORF">FUA48_08685</name>
</gene>
<dbReference type="AlphaFoldDB" id="A0A5B9FY21"/>
<protein>
    <submittedName>
        <fullName evidence="1">Uncharacterized protein</fullName>
    </submittedName>
</protein>
<proteinExistence type="predicted"/>
<name>A0A5B9FY21_9FLAO</name>
<dbReference type="KEGG" id="fak:FUA48_08685"/>
<evidence type="ECO:0000313" key="2">
    <source>
        <dbReference type="Proteomes" id="UP000321222"/>
    </source>
</evidence>
<dbReference type="Proteomes" id="UP000321222">
    <property type="component" value="Chromosome"/>
</dbReference>
<keyword evidence="2" id="KW-1185">Reference proteome</keyword>